<name>A0A9P0PV51_ACAOB</name>
<evidence type="ECO:0000313" key="2">
    <source>
        <dbReference type="Proteomes" id="UP001152888"/>
    </source>
</evidence>
<accession>A0A9P0PV51</accession>
<evidence type="ECO:0000313" key="1">
    <source>
        <dbReference type="EMBL" id="CAH1995117.1"/>
    </source>
</evidence>
<proteinExistence type="predicted"/>
<reference evidence="1" key="1">
    <citation type="submission" date="2022-03" db="EMBL/GenBank/DDBJ databases">
        <authorList>
            <person name="Sayadi A."/>
        </authorList>
    </citation>
    <scope>NUCLEOTIDE SEQUENCE</scope>
</reference>
<protein>
    <submittedName>
        <fullName evidence="1">Uncharacterized protein</fullName>
    </submittedName>
</protein>
<dbReference type="AlphaFoldDB" id="A0A9P0PV51"/>
<sequence>MAQFYSHIFSLFTTQMLFQNTSSDALKDQDLVVNEPNEEDVISYCREIKILWSKKISMLQKYHRGVLASDHQRIDKEDPHASIELSQPNIVPLEPPIQITPPKRPDILCEFPEKETTKILAKVHPVPKLPVLQEKTESCYFDVARKYTKTENY</sequence>
<dbReference type="EMBL" id="CAKOFQ010007214">
    <property type="protein sequence ID" value="CAH1995117.1"/>
    <property type="molecule type" value="Genomic_DNA"/>
</dbReference>
<comment type="caution">
    <text evidence="1">The sequence shown here is derived from an EMBL/GenBank/DDBJ whole genome shotgun (WGS) entry which is preliminary data.</text>
</comment>
<dbReference type="Proteomes" id="UP001152888">
    <property type="component" value="Unassembled WGS sequence"/>
</dbReference>
<gene>
    <name evidence="1" type="ORF">ACAOBT_LOCUS22396</name>
</gene>
<organism evidence="1 2">
    <name type="scientific">Acanthoscelides obtectus</name>
    <name type="common">Bean weevil</name>
    <name type="synonym">Bruchus obtectus</name>
    <dbReference type="NCBI Taxonomy" id="200917"/>
    <lineage>
        <taxon>Eukaryota</taxon>
        <taxon>Metazoa</taxon>
        <taxon>Ecdysozoa</taxon>
        <taxon>Arthropoda</taxon>
        <taxon>Hexapoda</taxon>
        <taxon>Insecta</taxon>
        <taxon>Pterygota</taxon>
        <taxon>Neoptera</taxon>
        <taxon>Endopterygota</taxon>
        <taxon>Coleoptera</taxon>
        <taxon>Polyphaga</taxon>
        <taxon>Cucujiformia</taxon>
        <taxon>Chrysomeloidea</taxon>
        <taxon>Chrysomelidae</taxon>
        <taxon>Bruchinae</taxon>
        <taxon>Bruchini</taxon>
        <taxon>Acanthoscelides</taxon>
    </lineage>
</organism>
<keyword evidence="2" id="KW-1185">Reference proteome</keyword>